<keyword evidence="1" id="KW-0812">Transmembrane</keyword>
<dbReference type="EMBL" id="MJMN01000003">
    <property type="protein sequence ID" value="OMG91432.1"/>
    <property type="molecule type" value="Genomic_DNA"/>
</dbReference>
<dbReference type="Pfam" id="PF01957">
    <property type="entry name" value="NfeD"/>
    <property type="match status" value="1"/>
</dbReference>
<dbReference type="AlphaFoldDB" id="A0A0D6HDN1"/>
<dbReference type="Proteomes" id="UP000187251">
    <property type="component" value="Unassembled WGS sequence"/>
</dbReference>
<gene>
    <name evidence="3" type="ORF">BIZ92_19110</name>
</gene>
<dbReference type="PATRIC" id="fig|85698.19.peg.921"/>
<sequence>MWIWLGLAALALIGELATGTFYLLLVALGLAAGGIAAWLLAGLEWQLVACGAVLLLGLLVLRKTRVLKKREVDAASNADVNLDIGQTVNVEAWADNGTARVWYRGAHWQAELAAGQPAHGGEHTITELRGTRLVLTPKGGAAGAPR</sequence>
<dbReference type="GeneID" id="75276485"/>
<evidence type="ECO:0000313" key="3">
    <source>
        <dbReference type="EMBL" id="OMG91432.1"/>
    </source>
</evidence>
<comment type="caution">
    <text evidence="3">The sequence shown here is derived from an EMBL/GenBank/DDBJ whole genome shotgun (WGS) entry which is preliminary data.</text>
</comment>
<feature type="transmembrane region" description="Helical" evidence="1">
    <location>
        <begin position="35"/>
        <end position="61"/>
    </location>
</feature>
<dbReference type="OrthoDB" id="5654021at2"/>
<dbReference type="RefSeq" id="WP_006385180.1">
    <property type="nucleotide sequence ID" value="NZ_AP028040.1"/>
</dbReference>
<reference evidence="3 4" key="1">
    <citation type="submission" date="2016-09" db="EMBL/GenBank/DDBJ databases">
        <title>Phylogenomics of Achromobacter.</title>
        <authorList>
            <person name="Jeukens J."/>
            <person name="Freschi L."/>
            <person name="Vincent A.T."/>
            <person name="Emond-Rheault J.-G."/>
            <person name="Kukavica-Ibrulj I."/>
            <person name="Charette S.J."/>
            <person name="Levesque R.C."/>
        </authorList>
    </citation>
    <scope>NUCLEOTIDE SEQUENCE [LARGE SCALE GENOMIC DNA]</scope>
    <source>
        <strain evidence="3 4">AUS488</strain>
    </source>
</reference>
<proteinExistence type="predicted"/>
<keyword evidence="1" id="KW-1133">Transmembrane helix</keyword>
<evidence type="ECO:0000259" key="2">
    <source>
        <dbReference type="Pfam" id="PF01957"/>
    </source>
</evidence>
<dbReference type="eggNOG" id="COG1585">
    <property type="taxonomic scope" value="Bacteria"/>
</dbReference>
<name>A0A0D6HDN1_ALCXX</name>
<dbReference type="InterPro" id="IPR002810">
    <property type="entry name" value="NfeD-like_C"/>
</dbReference>
<protein>
    <submittedName>
        <fullName evidence="3">NfeD-like family protein 1</fullName>
    </submittedName>
</protein>
<evidence type="ECO:0000256" key="1">
    <source>
        <dbReference type="SAM" id="Phobius"/>
    </source>
</evidence>
<accession>A0A0D6HDN1</accession>
<dbReference type="KEGG" id="axx:ERS451415_02501"/>
<keyword evidence="1" id="KW-0472">Membrane</keyword>
<organism evidence="3 4">
    <name type="scientific">Alcaligenes xylosoxydans xylosoxydans</name>
    <name type="common">Achromobacter xylosoxidans</name>
    <dbReference type="NCBI Taxonomy" id="85698"/>
    <lineage>
        <taxon>Bacteria</taxon>
        <taxon>Pseudomonadati</taxon>
        <taxon>Pseudomonadota</taxon>
        <taxon>Betaproteobacteria</taxon>
        <taxon>Burkholderiales</taxon>
        <taxon>Alcaligenaceae</taxon>
        <taxon>Achromobacter</taxon>
    </lineage>
</organism>
<feature type="domain" description="NfeD-like C-terminal" evidence="2">
    <location>
        <begin position="81"/>
        <end position="137"/>
    </location>
</feature>
<evidence type="ECO:0000313" key="4">
    <source>
        <dbReference type="Proteomes" id="UP000187251"/>
    </source>
</evidence>